<dbReference type="Pfam" id="PF03756">
    <property type="entry name" value="AfsA"/>
    <property type="match status" value="2"/>
</dbReference>
<evidence type="ECO:0000313" key="4">
    <source>
        <dbReference type="Proteomes" id="UP001614391"/>
    </source>
</evidence>
<accession>A0ABW8CXH8</accession>
<evidence type="ECO:0000256" key="1">
    <source>
        <dbReference type="SAM" id="MobiDB-lite"/>
    </source>
</evidence>
<keyword evidence="4" id="KW-1185">Reference proteome</keyword>
<sequence length="315" mass="34239">MLTSTPPRTREPQLRSRPVSAAEVHKTDVDELLLTGRRPIGADRFEVSARWPADHRFYGGAHGSRDPLLLIECVRQAIPMLCHTAYDVPFGFRQAWEDLHFRFHPSALRAAGAPSAIELDVTCTDVVRRGPRLAGMTMDVRASLGGATAAHVRTRFSNQSPAVYRRLRGPYADLTAAHARALPPGRPIDPRLVGRERPEDVVLSSAGAPGHWYLRSDLGHPVLFDHPVDHAPGMLLLEAARQAALTLSPQPATVVAMKTLFTRYAEFDTPCLVKATPLTASPGTPEGTRVTLISMEQNGGSVFGAEVTTHPLPPA</sequence>
<evidence type="ECO:0000313" key="3">
    <source>
        <dbReference type="EMBL" id="MFI9121486.1"/>
    </source>
</evidence>
<dbReference type="EMBL" id="JBITYT010000008">
    <property type="protein sequence ID" value="MFI9121486.1"/>
    <property type="molecule type" value="Genomic_DNA"/>
</dbReference>
<gene>
    <name evidence="3" type="ORF">ACIGW0_19095</name>
</gene>
<evidence type="ECO:0000259" key="2">
    <source>
        <dbReference type="Pfam" id="PF03756"/>
    </source>
</evidence>
<comment type="caution">
    <text evidence="3">The sequence shown here is derived from an EMBL/GenBank/DDBJ whole genome shotgun (WGS) entry which is preliminary data.</text>
</comment>
<dbReference type="InterPro" id="IPR047757">
    <property type="entry name" value="AfsA-like"/>
</dbReference>
<dbReference type="InterPro" id="IPR005509">
    <property type="entry name" value="AfsA_hotdog_dom"/>
</dbReference>
<dbReference type="NCBIfam" id="NF041195">
    <property type="entry name" value="ScbA_BarX_GamBu"/>
    <property type="match status" value="1"/>
</dbReference>
<reference evidence="3 4" key="1">
    <citation type="submission" date="2024-10" db="EMBL/GenBank/DDBJ databases">
        <title>The Natural Products Discovery Center: Release of the First 8490 Sequenced Strains for Exploring Actinobacteria Biosynthetic Diversity.</title>
        <authorList>
            <person name="Kalkreuter E."/>
            <person name="Kautsar S.A."/>
            <person name="Yang D."/>
            <person name="Bader C.D."/>
            <person name="Teijaro C.N."/>
            <person name="Fluegel L."/>
            <person name="Davis C.M."/>
            <person name="Simpson J.R."/>
            <person name="Lauterbach L."/>
            <person name="Steele A.D."/>
            <person name="Gui C."/>
            <person name="Meng S."/>
            <person name="Li G."/>
            <person name="Viehrig K."/>
            <person name="Ye F."/>
            <person name="Su P."/>
            <person name="Kiefer A.F."/>
            <person name="Nichols A."/>
            <person name="Cepeda A.J."/>
            <person name="Yan W."/>
            <person name="Fan B."/>
            <person name="Jiang Y."/>
            <person name="Adhikari A."/>
            <person name="Zheng C.-J."/>
            <person name="Schuster L."/>
            <person name="Cowan T.M."/>
            <person name="Smanski M.J."/>
            <person name="Chevrette M.G."/>
            <person name="De Carvalho L.P.S."/>
            <person name="Shen B."/>
        </authorList>
    </citation>
    <scope>NUCLEOTIDE SEQUENCE [LARGE SCALE GENOMIC DNA]</scope>
    <source>
        <strain evidence="3 4">NPDC053346</strain>
    </source>
</reference>
<dbReference type="Proteomes" id="UP001614391">
    <property type="component" value="Unassembled WGS sequence"/>
</dbReference>
<name>A0ABW8CXH8_STRBI</name>
<feature type="region of interest" description="Disordered" evidence="1">
    <location>
        <begin position="1"/>
        <end position="21"/>
    </location>
</feature>
<dbReference type="RefSeq" id="WP_399616209.1">
    <property type="nucleotide sequence ID" value="NZ_JBITYT010000008.1"/>
</dbReference>
<feature type="domain" description="A-factor biosynthesis hotdog" evidence="2">
    <location>
        <begin position="24"/>
        <end position="155"/>
    </location>
</feature>
<feature type="domain" description="A-factor biosynthesis hotdog" evidence="2">
    <location>
        <begin position="192"/>
        <end position="308"/>
    </location>
</feature>
<organism evidence="3 4">
    <name type="scientific">Streptomyces bikiniensis</name>
    <dbReference type="NCBI Taxonomy" id="1896"/>
    <lineage>
        <taxon>Bacteria</taxon>
        <taxon>Bacillati</taxon>
        <taxon>Actinomycetota</taxon>
        <taxon>Actinomycetes</taxon>
        <taxon>Kitasatosporales</taxon>
        <taxon>Streptomycetaceae</taxon>
        <taxon>Streptomyces</taxon>
    </lineage>
</organism>
<protein>
    <submittedName>
        <fullName evidence="3">ScbA/BarX family gamma-butyrolactone biosynthesis protein</fullName>
    </submittedName>
</protein>
<proteinExistence type="predicted"/>